<keyword evidence="4" id="KW-1003">Cell membrane</keyword>
<dbReference type="SUPFAM" id="SSF55874">
    <property type="entry name" value="ATPase domain of HSP90 chaperone/DNA topoisomerase II/histidine kinase"/>
    <property type="match status" value="1"/>
</dbReference>
<evidence type="ECO:0000256" key="9">
    <source>
        <dbReference type="ARBA" id="ARBA00022777"/>
    </source>
</evidence>
<evidence type="ECO:0000256" key="10">
    <source>
        <dbReference type="ARBA" id="ARBA00022840"/>
    </source>
</evidence>
<dbReference type="Pfam" id="PF19312">
    <property type="entry name" value="NtrY_N"/>
    <property type="match status" value="1"/>
</dbReference>
<dbReference type="InterPro" id="IPR036890">
    <property type="entry name" value="HATPase_C_sf"/>
</dbReference>
<feature type="transmembrane region" description="Helical" evidence="14">
    <location>
        <begin position="101"/>
        <end position="122"/>
    </location>
</feature>
<evidence type="ECO:0000256" key="12">
    <source>
        <dbReference type="ARBA" id="ARBA00023012"/>
    </source>
</evidence>
<evidence type="ECO:0000256" key="8">
    <source>
        <dbReference type="ARBA" id="ARBA00022741"/>
    </source>
</evidence>
<dbReference type="GO" id="GO:0006355">
    <property type="term" value="P:regulation of DNA-templated transcription"/>
    <property type="evidence" value="ECO:0007669"/>
    <property type="project" value="InterPro"/>
</dbReference>
<dbReference type="CDD" id="cd00082">
    <property type="entry name" value="HisKA"/>
    <property type="match status" value="1"/>
</dbReference>
<comment type="caution">
    <text evidence="17">The sequence shown here is derived from an EMBL/GenBank/DDBJ whole genome shotgun (WGS) entry which is preliminary data.</text>
</comment>
<feature type="transmembrane region" description="Helical" evidence="14">
    <location>
        <begin position="297"/>
        <end position="322"/>
    </location>
</feature>
<sequence length="778" mass="85251">MTAMQRGEGAMDLGLRDRRSARAMQIRGILVVVCALVTAGVSFTVLIGLTPIQPDSRVTLAAIAINGFFVFAILLLIGIELRRIYQARKSGKAASRLHVRIVSLFSLIAAVPAIAIAIVASITLDLGLDRWFEIRTKTIVDSSLQIAESYINENALNLRDATINMAFALDSQRRLYSLDAGGFRQFLTQQARARGMLGAFVIRPNGDVVHSADIEVERPLPLPPNDALASAADGRPVIIPPGVTNLVGGVMELREIPNVLLYTVRTVDADVLDAVGLMQQNRAEYTGLEDNRFNVQLAFAILYFGLALIMLLSAIWTGLAVANRLVRPIRQLINAADEVSGGNLDVRVPVRASDGDVGHLGQTFNAMLGQLKAQRDEILAATDLIDQRRRFSEAVLSGVSAGVMGVDDEGRVTVANRSAAVILGANGSIEPGTPLRDVSPHVATALAEVKGSDRPDARKQITFLDRGGRERVLNIQVTMDRDMEREGHELGMDDTGHAPHTHVITIDDISDLVEAQRSTAWADVARRIAHEIKNPLTPIQLSAERLRRRYRNVIDDDRQVFDQCTETIIRQVGDIGRMVDEFSSFARMPKPVMARRDLRQTLQEATFLVEVSRNDIRFERDFGDEPLICRYDDRLVGQAVGNIVKNASEAVEAFQASDDPEEREEGHILVRAYRNADGQISVDVIDNGRGLPRQNRAKLLEPYMTTREKGTGLGLAIVKKIMEDHDGNLELHDAPADIHGGRGALVRLVFPASTANSEAPNVAETTAVEHYSETEQTA</sequence>
<dbReference type="Pfam" id="PF00989">
    <property type="entry name" value="PAS"/>
    <property type="match status" value="1"/>
</dbReference>
<keyword evidence="6" id="KW-0808">Transferase</keyword>
<dbReference type="SMART" id="SM00304">
    <property type="entry name" value="HAMP"/>
    <property type="match status" value="1"/>
</dbReference>
<dbReference type="GO" id="GO:0000155">
    <property type="term" value="F:phosphorelay sensor kinase activity"/>
    <property type="evidence" value="ECO:0007669"/>
    <property type="project" value="InterPro"/>
</dbReference>
<name>A0A4R0P8I0_9HYPH</name>
<keyword evidence="9 17" id="KW-0418">Kinase</keyword>
<keyword evidence="13 14" id="KW-0472">Membrane</keyword>
<evidence type="ECO:0000313" key="18">
    <source>
        <dbReference type="Proteomes" id="UP000291301"/>
    </source>
</evidence>
<gene>
    <name evidence="17" type="ORF">E0D97_14155</name>
</gene>
<evidence type="ECO:0000259" key="15">
    <source>
        <dbReference type="PROSITE" id="PS50109"/>
    </source>
</evidence>
<organism evidence="17 18">
    <name type="scientific">Oricola cellulosilytica</name>
    <dbReference type="NCBI Taxonomy" id="1429082"/>
    <lineage>
        <taxon>Bacteria</taxon>
        <taxon>Pseudomonadati</taxon>
        <taxon>Pseudomonadota</taxon>
        <taxon>Alphaproteobacteria</taxon>
        <taxon>Hyphomicrobiales</taxon>
        <taxon>Ahrensiaceae</taxon>
        <taxon>Oricola</taxon>
    </lineage>
</organism>
<dbReference type="PIRSF" id="PIRSF037532">
    <property type="entry name" value="STHK_NtrY"/>
    <property type="match status" value="1"/>
</dbReference>
<dbReference type="InterPro" id="IPR003661">
    <property type="entry name" value="HisK_dim/P_dom"/>
</dbReference>
<evidence type="ECO:0000256" key="11">
    <source>
        <dbReference type="ARBA" id="ARBA00022989"/>
    </source>
</evidence>
<evidence type="ECO:0000256" key="7">
    <source>
        <dbReference type="ARBA" id="ARBA00022692"/>
    </source>
</evidence>
<evidence type="ECO:0000256" key="13">
    <source>
        <dbReference type="ARBA" id="ARBA00023136"/>
    </source>
</evidence>
<dbReference type="PROSITE" id="PS50109">
    <property type="entry name" value="HIS_KIN"/>
    <property type="match status" value="1"/>
</dbReference>
<evidence type="ECO:0000256" key="14">
    <source>
        <dbReference type="SAM" id="Phobius"/>
    </source>
</evidence>
<keyword evidence="10" id="KW-0067">ATP-binding</keyword>
<dbReference type="SMART" id="SM00387">
    <property type="entry name" value="HATPase_c"/>
    <property type="match status" value="1"/>
</dbReference>
<accession>A0A4R0P8I0</accession>
<comment type="subcellular location">
    <subcellularLocation>
        <location evidence="2">Cell membrane</location>
        <topology evidence="2">Multi-pass membrane protein</topology>
    </subcellularLocation>
</comment>
<evidence type="ECO:0000256" key="2">
    <source>
        <dbReference type="ARBA" id="ARBA00004651"/>
    </source>
</evidence>
<dbReference type="Pfam" id="PF00672">
    <property type="entry name" value="HAMP"/>
    <property type="match status" value="1"/>
</dbReference>
<dbReference type="Pfam" id="PF02518">
    <property type="entry name" value="HATPase_c"/>
    <property type="match status" value="1"/>
</dbReference>
<feature type="domain" description="Histidine kinase" evidence="15">
    <location>
        <begin position="527"/>
        <end position="754"/>
    </location>
</feature>
<dbReference type="SMART" id="SM00388">
    <property type="entry name" value="HisKA"/>
    <property type="match status" value="1"/>
</dbReference>
<feature type="domain" description="HAMP" evidence="16">
    <location>
        <begin position="323"/>
        <end position="376"/>
    </location>
</feature>
<keyword evidence="11 14" id="KW-1133">Transmembrane helix</keyword>
<dbReference type="InterPro" id="IPR003594">
    <property type="entry name" value="HATPase_dom"/>
</dbReference>
<evidence type="ECO:0000313" key="17">
    <source>
        <dbReference type="EMBL" id="TCD13145.1"/>
    </source>
</evidence>
<evidence type="ECO:0000256" key="3">
    <source>
        <dbReference type="ARBA" id="ARBA00012438"/>
    </source>
</evidence>
<dbReference type="InterPro" id="IPR035965">
    <property type="entry name" value="PAS-like_dom_sf"/>
</dbReference>
<dbReference type="InterPro" id="IPR036097">
    <property type="entry name" value="HisK_dim/P_sf"/>
</dbReference>
<feature type="transmembrane region" description="Helical" evidence="14">
    <location>
        <begin position="28"/>
        <end position="52"/>
    </location>
</feature>
<dbReference type="Gene3D" id="6.10.340.10">
    <property type="match status" value="1"/>
</dbReference>
<evidence type="ECO:0000256" key="1">
    <source>
        <dbReference type="ARBA" id="ARBA00000085"/>
    </source>
</evidence>
<keyword evidence="5" id="KW-0597">Phosphoprotein</keyword>
<reference evidence="17 18" key="1">
    <citation type="journal article" date="2015" name="Antonie Van Leeuwenhoek">
        <title>Oricola cellulosilytica gen. nov., sp. nov., a cellulose-degrading bacterium of the family Phyllobacteriaceae isolated from surface seashore water, and emended descriptions of Mesorhizobium loti and Phyllobacterium myrsinacearum.</title>
        <authorList>
            <person name="Hameed A."/>
            <person name="Shahina M."/>
            <person name="Lai W.A."/>
            <person name="Lin S.Y."/>
            <person name="Young L.S."/>
            <person name="Liu Y.C."/>
            <person name="Hsu Y.H."/>
            <person name="Young C.C."/>
        </authorList>
    </citation>
    <scope>NUCLEOTIDE SEQUENCE [LARGE SCALE GENOMIC DNA]</scope>
    <source>
        <strain evidence="17 18">KCTC 52183</strain>
    </source>
</reference>
<keyword evidence="18" id="KW-1185">Reference proteome</keyword>
<dbReference type="EC" id="2.7.13.3" evidence="3"/>
<feature type="transmembrane region" description="Helical" evidence="14">
    <location>
        <begin position="58"/>
        <end position="81"/>
    </location>
</feature>
<dbReference type="AlphaFoldDB" id="A0A4R0P8I0"/>
<keyword evidence="7 14" id="KW-0812">Transmembrane</keyword>
<dbReference type="CDD" id="cd06225">
    <property type="entry name" value="HAMP"/>
    <property type="match status" value="1"/>
</dbReference>
<dbReference type="SUPFAM" id="SSF55785">
    <property type="entry name" value="PYP-like sensor domain (PAS domain)"/>
    <property type="match status" value="1"/>
</dbReference>
<dbReference type="InterPro" id="IPR005467">
    <property type="entry name" value="His_kinase_dom"/>
</dbReference>
<dbReference type="Gene3D" id="3.30.565.10">
    <property type="entry name" value="Histidine kinase-like ATPase, C-terminal domain"/>
    <property type="match status" value="1"/>
</dbReference>
<dbReference type="GO" id="GO:0005524">
    <property type="term" value="F:ATP binding"/>
    <property type="evidence" value="ECO:0007669"/>
    <property type="project" value="UniProtKB-KW"/>
</dbReference>
<dbReference type="Proteomes" id="UP000291301">
    <property type="component" value="Unassembled WGS sequence"/>
</dbReference>
<dbReference type="Gene3D" id="1.10.287.130">
    <property type="match status" value="1"/>
</dbReference>
<dbReference type="PANTHER" id="PTHR43065">
    <property type="entry name" value="SENSOR HISTIDINE KINASE"/>
    <property type="match status" value="1"/>
</dbReference>
<dbReference type="PRINTS" id="PR00344">
    <property type="entry name" value="BCTRLSENSOR"/>
</dbReference>
<keyword evidence="8" id="KW-0547">Nucleotide-binding</keyword>
<dbReference type="InterPro" id="IPR004358">
    <property type="entry name" value="Sig_transdc_His_kin-like_C"/>
</dbReference>
<dbReference type="Pfam" id="PF00512">
    <property type="entry name" value="HisKA"/>
    <property type="match status" value="1"/>
</dbReference>
<dbReference type="SUPFAM" id="SSF47384">
    <property type="entry name" value="Homodimeric domain of signal transducing histidine kinase"/>
    <property type="match status" value="1"/>
</dbReference>
<dbReference type="SUPFAM" id="SSF158472">
    <property type="entry name" value="HAMP domain-like"/>
    <property type="match status" value="1"/>
</dbReference>
<evidence type="ECO:0000256" key="5">
    <source>
        <dbReference type="ARBA" id="ARBA00022553"/>
    </source>
</evidence>
<proteinExistence type="predicted"/>
<dbReference type="GO" id="GO:0005886">
    <property type="term" value="C:plasma membrane"/>
    <property type="evidence" value="ECO:0007669"/>
    <property type="project" value="UniProtKB-SubCell"/>
</dbReference>
<dbReference type="Gene3D" id="3.30.450.20">
    <property type="entry name" value="PAS domain"/>
    <property type="match status" value="1"/>
</dbReference>
<dbReference type="InterPro" id="IPR017232">
    <property type="entry name" value="NtrY"/>
</dbReference>
<dbReference type="InterPro" id="IPR003660">
    <property type="entry name" value="HAMP_dom"/>
</dbReference>
<dbReference type="PROSITE" id="PS50885">
    <property type="entry name" value="HAMP"/>
    <property type="match status" value="1"/>
</dbReference>
<dbReference type="EMBL" id="SJST01000006">
    <property type="protein sequence ID" value="TCD13145.1"/>
    <property type="molecule type" value="Genomic_DNA"/>
</dbReference>
<keyword evidence="12" id="KW-0902">Two-component regulatory system</keyword>
<dbReference type="InterPro" id="IPR013767">
    <property type="entry name" value="PAS_fold"/>
</dbReference>
<evidence type="ECO:0000259" key="16">
    <source>
        <dbReference type="PROSITE" id="PS50885"/>
    </source>
</evidence>
<dbReference type="OrthoDB" id="9776727at2"/>
<dbReference type="PANTHER" id="PTHR43065:SF10">
    <property type="entry name" value="PEROXIDE STRESS-ACTIVATED HISTIDINE KINASE MAK3"/>
    <property type="match status" value="1"/>
</dbReference>
<evidence type="ECO:0000256" key="4">
    <source>
        <dbReference type="ARBA" id="ARBA00022475"/>
    </source>
</evidence>
<dbReference type="InterPro" id="IPR045671">
    <property type="entry name" value="NtrY-like_N"/>
</dbReference>
<protein>
    <recommendedName>
        <fullName evidence="3">histidine kinase</fullName>
        <ecNumber evidence="3">2.7.13.3</ecNumber>
    </recommendedName>
</protein>
<comment type="catalytic activity">
    <reaction evidence="1">
        <text>ATP + protein L-histidine = ADP + protein N-phospho-L-histidine.</text>
        <dbReference type="EC" id="2.7.13.3"/>
    </reaction>
</comment>
<evidence type="ECO:0000256" key="6">
    <source>
        <dbReference type="ARBA" id="ARBA00022679"/>
    </source>
</evidence>